<dbReference type="Pfam" id="PF00319">
    <property type="entry name" value="SRF-TF"/>
    <property type="match status" value="1"/>
</dbReference>
<dbReference type="PRINTS" id="PR00404">
    <property type="entry name" value="MADSDOMAIN"/>
</dbReference>
<dbReference type="GO" id="GO:0005634">
    <property type="term" value="C:nucleus"/>
    <property type="evidence" value="ECO:0007669"/>
    <property type="project" value="UniProtKB-SubCell"/>
</dbReference>
<evidence type="ECO:0000259" key="6">
    <source>
        <dbReference type="PROSITE" id="PS50066"/>
    </source>
</evidence>
<dbReference type="GO" id="GO:0045944">
    <property type="term" value="P:positive regulation of transcription by RNA polymerase II"/>
    <property type="evidence" value="ECO:0007669"/>
    <property type="project" value="InterPro"/>
</dbReference>
<dbReference type="Proteomes" id="UP000290289">
    <property type="component" value="Chromosome 5"/>
</dbReference>
<evidence type="ECO:0000256" key="1">
    <source>
        <dbReference type="ARBA" id="ARBA00004123"/>
    </source>
</evidence>
<keyword evidence="5" id="KW-0539">Nucleus</keyword>
<dbReference type="FunFam" id="3.40.1810.10:FF:000006">
    <property type="entry name" value="Agamous-like MADS-box protein AGL62"/>
    <property type="match status" value="1"/>
</dbReference>
<dbReference type="GO" id="GO:0000981">
    <property type="term" value="F:DNA-binding transcription factor activity, RNA polymerase II-specific"/>
    <property type="evidence" value="ECO:0007669"/>
    <property type="project" value="TreeGrafter"/>
</dbReference>
<dbReference type="PANTHER" id="PTHR11945">
    <property type="entry name" value="MADS BOX PROTEIN"/>
    <property type="match status" value="1"/>
</dbReference>
<organism evidence="7 8">
    <name type="scientific">Malus domestica</name>
    <name type="common">Apple</name>
    <name type="synonym">Pyrus malus</name>
    <dbReference type="NCBI Taxonomy" id="3750"/>
    <lineage>
        <taxon>Eukaryota</taxon>
        <taxon>Viridiplantae</taxon>
        <taxon>Streptophyta</taxon>
        <taxon>Embryophyta</taxon>
        <taxon>Tracheophyta</taxon>
        <taxon>Spermatophyta</taxon>
        <taxon>Magnoliopsida</taxon>
        <taxon>eudicotyledons</taxon>
        <taxon>Gunneridae</taxon>
        <taxon>Pentapetalae</taxon>
        <taxon>rosids</taxon>
        <taxon>fabids</taxon>
        <taxon>Rosales</taxon>
        <taxon>Rosaceae</taxon>
        <taxon>Amygdaloideae</taxon>
        <taxon>Maleae</taxon>
        <taxon>Malus</taxon>
    </lineage>
</organism>
<dbReference type="AlphaFoldDB" id="A0A498JVU7"/>
<evidence type="ECO:0000313" key="8">
    <source>
        <dbReference type="Proteomes" id="UP000290289"/>
    </source>
</evidence>
<protein>
    <recommendedName>
        <fullName evidence="6">MADS-box domain-containing protein</fullName>
    </recommendedName>
</protein>
<dbReference type="SMART" id="SM00432">
    <property type="entry name" value="MADS"/>
    <property type="match status" value="1"/>
</dbReference>
<evidence type="ECO:0000256" key="4">
    <source>
        <dbReference type="ARBA" id="ARBA00023163"/>
    </source>
</evidence>
<keyword evidence="2" id="KW-0805">Transcription regulation</keyword>
<feature type="domain" description="MADS-box" evidence="6">
    <location>
        <begin position="6"/>
        <end position="66"/>
    </location>
</feature>
<dbReference type="SUPFAM" id="SSF55455">
    <property type="entry name" value="SRF-like"/>
    <property type="match status" value="1"/>
</dbReference>
<proteinExistence type="predicted"/>
<evidence type="ECO:0000256" key="3">
    <source>
        <dbReference type="ARBA" id="ARBA00023125"/>
    </source>
</evidence>
<sequence>MARTSRGRQRVPMTKITNEASLQVTFSKRRNGLFKKASELCTLCGAEIALMVFSPGKKVFSFGHPCFETLIDRFEGRLSLAQLTMGHDMQQMLEAYRNVSLNVLSQDLTKVMVLVDNEKKLGVNLSQTMKESMSENWWERPLEEIEIDRLEFLKTYMEELGCKVNETRGKMLLPQVFETANNNNNFFIGSSSLNTAAGPYDQMMQTHANQPSSSTGGGLNENTSTWPFSAWNPCLGGGFL</sequence>
<dbReference type="GO" id="GO:0046983">
    <property type="term" value="F:protein dimerization activity"/>
    <property type="evidence" value="ECO:0007669"/>
    <property type="project" value="InterPro"/>
</dbReference>
<dbReference type="PANTHER" id="PTHR11945:SF782">
    <property type="entry name" value="OS11G0229900 PROTEIN"/>
    <property type="match status" value="1"/>
</dbReference>
<dbReference type="CDD" id="cd00265">
    <property type="entry name" value="MADS_MEF2_like"/>
    <property type="match status" value="1"/>
</dbReference>
<comment type="caution">
    <text evidence="7">The sequence shown here is derived from an EMBL/GenBank/DDBJ whole genome shotgun (WGS) entry which is preliminary data.</text>
</comment>
<dbReference type="EMBL" id="RDQH01000331">
    <property type="protein sequence ID" value="RXH97592.1"/>
    <property type="molecule type" value="Genomic_DNA"/>
</dbReference>
<accession>A0A498JVU7</accession>
<keyword evidence="8" id="KW-1185">Reference proteome</keyword>
<comment type="subcellular location">
    <subcellularLocation>
        <location evidence="1">Nucleus</location>
    </subcellularLocation>
</comment>
<evidence type="ECO:0000256" key="2">
    <source>
        <dbReference type="ARBA" id="ARBA00023015"/>
    </source>
</evidence>
<name>A0A498JVU7_MALDO</name>
<dbReference type="PROSITE" id="PS50066">
    <property type="entry name" value="MADS_BOX_2"/>
    <property type="match status" value="1"/>
</dbReference>
<dbReference type="GO" id="GO:0000978">
    <property type="term" value="F:RNA polymerase II cis-regulatory region sequence-specific DNA binding"/>
    <property type="evidence" value="ECO:0007669"/>
    <property type="project" value="TreeGrafter"/>
</dbReference>
<evidence type="ECO:0000256" key="5">
    <source>
        <dbReference type="ARBA" id="ARBA00023242"/>
    </source>
</evidence>
<dbReference type="STRING" id="3750.A0A498JVU7"/>
<keyword evidence="4" id="KW-0804">Transcription</keyword>
<dbReference type="Gene3D" id="3.40.1810.10">
    <property type="entry name" value="Transcription factor, MADS-box"/>
    <property type="match status" value="1"/>
</dbReference>
<reference evidence="7 8" key="1">
    <citation type="submission" date="2018-10" db="EMBL/GenBank/DDBJ databases">
        <title>A high-quality apple genome assembly.</title>
        <authorList>
            <person name="Hu J."/>
        </authorList>
    </citation>
    <scope>NUCLEOTIDE SEQUENCE [LARGE SCALE GENOMIC DNA]</scope>
    <source>
        <strain evidence="8">cv. HFTH1</strain>
        <tissue evidence="7">Young leaf</tissue>
    </source>
</reference>
<evidence type="ECO:0000313" key="7">
    <source>
        <dbReference type="EMBL" id="RXH97592.1"/>
    </source>
</evidence>
<dbReference type="InterPro" id="IPR002100">
    <property type="entry name" value="TF_MADSbox"/>
</dbReference>
<dbReference type="InterPro" id="IPR033896">
    <property type="entry name" value="MEF2-like_N"/>
</dbReference>
<dbReference type="InterPro" id="IPR036879">
    <property type="entry name" value="TF_MADSbox_sf"/>
</dbReference>
<gene>
    <name evidence="7" type="ORF">DVH24_009917</name>
</gene>
<keyword evidence="3" id="KW-0238">DNA-binding</keyword>